<dbReference type="Proteomes" id="UP000319143">
    <property type="component" value="Unassembled WGS sequence"/>
</dbReference>
<evidence type="ECO:0000313" key="1">
    <source>
        <dbReference type="EMBL" id="TWU39810.1"/>
    </source>
</evidence>
<name>A0A5C6DSW3_9BACT</name>
<accession>A0A5C6DSW3</accession>
<evidence type="ECO:0000313" key="2">
    <source>
        <dbReference type="Proteomes" id="UP000319143"/>
    </source>
</evidence>
<organism evidence="1 2">
    <name type="scientific">Novipirellula artificiosorum</name>
    <dbReference type="NCBI Taxonomy" id="2528016"/>
    <lineage>
        <taxon>Bacteria</taxon>
        <taxon>Pseudomonadati</taxon>
        <taxon>Planctomycetota</taxon>
        <taxon>Planctomycetia</taxon>
        <taxon>Pirellulales</taxon>
        <taxon>Pirellulaceae</taxon>
        <taxon>Novipirellula</taxon>
    </lineage>
</organism>
<protein>
    <submittedName>
        <fullName evidence="1">Uncharacterized protein</fullName>
    </submittedName>
</protein>
<gene>
    <name evidence="1" type="ORF">Poly41_26660</name>
</gene>
<reference evidence="1 2" key="1">
    <citation type="submission" date="2019-02" db="EMBL/GenBank/DDBJ databases">
        <title>Deep-cultivation of Planctomycetes and their phenomic and genomic characterization uncovers novel biology.</title>
        <authorList>
            <person name="Wiegand S."/>
            <person name="Jogler M."/>
            <person name="Boedeker C."/>
            <person name="Pinto D."/>
            <person name="Vollmers J."/>
            <person name="Rivas-Marin E."/>
            <person name="Kohn T."/>
            <person name="Peeters S.H."/>
            <person name="Heuer A."/>
            <person name="Rast P."/>
            <person name="Oberbeckmann S."/>
            <person name="Bunk B."/>
            <person name="Jeske O."/>
            <person name="Meyerdierks A."/>
            <person name="Storesund J.E."/>
            <person name="Kallscheuer N."/>
            <person name="Luecker S."/>
            <person name="Lage O.M."/>
            <person name="Pohl T."/>
            <person name="Merkel B.J."/>
            <person name="Hornburger P."/>
            <person name="Mueller R.-W."/>
            <person name="Bruemmer F."/>
            <person name="Labrenz M."/>
            <person name="Spormann A.M."/>
            <person name="Op Den Camp H."/>
            <person name="Overmann J."/>
            <person name="Amann R."/>
            <person name="Jetten M.S.M."/>
            <person name="Mascher T."/>
            <person name="Medema M.H."/>
            <person name="Devos D.P."/>
            <person name="Kaster A.-K."/>
            <person name="Ovreas L."/>
            <person name="Rohde M."/>
            <person name="Galperin M.Y."/>
            <person name="Jogler C."/>
        </authorList>
    </citation>
    <scope>NUCLEOTIDE SEQUENCE [LARGE SCALE GENOMIC DNA]</scope>
    <source>
        <strain evidence="1 2">Poly41</strain>
    </source>
</reference>
<comment type="caution">
    <text evidence="1">The sequence shown here is derived from an EMBL/GenBank/DDBJ whole genome shotgun (WGS) entry which is preliminary data.</text>
</comment>
<dbReference type="EMBL" id="SJPV01000003">
    <property type="protein sequence ID" value="TWU39810.1"/>
    <property type="molecule type" value="Genomic_DNA"/>
</dbReference>
<dbReference type="AlphaFoldDB" id="A0A5C6DSW3"/>
<sequence length="174" mass="19720">MTSRIVHYALGYNLEQESLQATWLCTILLVESMHRLSCFVRCCDCGRPVFEGSMRNSSFKERGVSLSNNPAFPCLIASAGFACGEWIELERGPVQIDILFGEIGNDNTSGLLLVEREGEQYEETFWGQPKWPIFLTESPSDDESAEFERLVNYLERKTMGSFSISEEAIWKVAQ</sequence>
<proteinExistence type="predicted"/>
<keyword evidence="2" id="KW-1185">Reference proteome</keyword>